<accession>A0ABU7JB25</accession>
<comment type="subcellular location">
    <subcellularLocation>
        <location evidence="1">Membrane</location>
        <topology evidence="1">Multi-pass membrane protein</topology>
    </subcellularLocation>
</comment>
<dbReference type="Pfam" id="PF04893">
    <property type="entry name" value="Yip1"/>
    <property type="match status" value="1"/>
</dbReference>
<dbReference type="EMBL" id="JAUGZK010000001">
    <property type="protein sequence ID" value="MEE2022860.1"/>
    <property type="molecule type" value="Genomic_DNA"/>
</dbReference>
<feature type="transmembrane region" description="Helical" evidence="5">
    <location>
        <begin position="126"/>
        <end position="150"/>
    </location>
</feature>
<dbReference type="Proteomes" id="UP001339167">
    <property type="component" value="Unassembled WGS sequence"/>
</dbReference>
<dbReference type="InterPro" id="IPR006977">
    <property type="entry name" value="Yip1_dom"/>
</dbReference>
<proteinExistence type="predicted"/>
<feature type="transmembrane region" description="Helical" evidence="5">
    <location>
        <begin position="213"/>
        <end position="230"/>
    </location>
</feature>
<evidence type="ECO:0000256" key="1">
    <source>
        <dbReference type="ARBA" id="ARBA00004141"/>
    </source>
</evidence>
<gene>
    <name evidence="7" type="ORF">QWF21_01270</name>
</gene>
<name>A0ABU7JB25_9GAMM</name>
<feature type="transmembrane region" description="Helical" evidence="5">
    <location>
        <begin position="29"/>
        <end position="49"/>
    </location>
</feature>
<keyword evidence="2 5" id="KW-0812">Transmembrane</keyword>
<dbReference type="RefSeq" id="WP_330086219.1">
    <property type="nucleotide sequence ID" value="NZ_JAUGZK010000001.1"/>
</dbReference>
<keyword evidence="4 5" id="KW-0472">Membrane</keyword>
<evidence type="ECO:0000313" key="8">
    <source>
        <dbReference type="Proteomes" id="UP001339167"/>
    </source>
</evidence>
<evidence type="ECO:0000259" key="6">
    <source>
        <dbReference type="Pfam" id="PF04893"/>
    </source>
</evidence>
<keyword evidence="8" id="KW-1185">Reference proteome</keyword>
<keyword evidence="3 5" id="KW-1133">Transmembrane helix</keyword>
<comment type="caution">
    <text evidence="7">The sequence shown here is derived from an EMBL/GenBank/DDBJ whole genome shotgun (WGS) entry which is preliminary data.</text>
</comment>
<evidence type="ECO:0000256" key="2">
    <source>
        <dbReference type="ARBA" id="ARBA00022692"/>
    </source>
</evidence>
<feature type="transmembrane region" description="Helical" evidence="5">
    <location>
        <begin position="90"/>
        <end position="114"/>
    </location>
</feature>
<reference evidence="7 8" key="1">
    <citation type="submission" date="2023-06" db="EMBL/GenBank/DDBJ databases">
        <title>Alkalimonas sp., MEB004 an alkaliphilic bacterium isolated from Lonar Lake, India.</title>
        <authorList>
            <person name="Joshi A."/>
            <person name="Thite S."/>
        </authorList>
    </citation>
    <scope>NUCLEOTIDE SEQUENCE [LARGE SCALE GENOMIC DNA]</scope>
    <source>
        <strain evidence="7 8">MEB004</strain>
    </source>
</reference>
<evidence type="ECO:0000256" key="5">
    <source>
        <dbReference type="SAM" id="Phobius"/>
    </source>
</evidence>
<evidence type="ECO:0000313" key="7">
    <source>
        <dbReference type="EMBL" id="MEE2022860.1"/>
    </source>
</evidence>
<feature type="transmembrane region" description="Helical" evidence="5">
    <location>
        <begin position="179"/>
        <end position="201"/>
    </location>
</feature>
<feature type="domain" description="Yip1" evidence="6">
    <location>
        <begin position="11"/>
        <end position="229"/>
    </location>
</feature>
<evidence type="ECO:0000256" key="4">
    <source>
        <dbReference type="ARBA" id="ARBA00023136"/>
    </source>
</evidence>
<organism evidence="7 8">
    <name type="scientific">Alkalimonas mucilaginosa</name>
    <dbReference type="NCBI Taxonomy" id="3057676"/>
    <lineage>
        <taxon>Bacteria</taxon>
        <taxon>Pseudomonadati</taxon>
        <taxon>Pseudomonadota</taxon>
        <taxon>Gammaproteobacteria</taxon>
        <taxon>Alkalimonas</taxon>
    </lineage>
</organism>
<sequence length="231" mass="25520">MSKTMSQGLLDIYVAPKQLLDALPAKKGWSWLPFILLLVSSAFASWWLFQGMSPEWLVEQQIAASAHKMTPAEIEQSRALFGQMADKMPLIALGSAIVMTPIILALLALYLMLVGNPGTKRAYGDWYALAVWSYMPYLLVMLGLMVLIAVSNDPNLPLNAANFLSINQLLLGLQPGDAWFAWADNLNLIYFWMVGLMATGLHSWSGYSPVKSTLLAALPLLIIFGLWAVFI</sequence>
<protein>
    <submittedName>
        <fullName evidence="7">YIP1 family protein</fullName>
    </submittedName>
</protein>
<evidence type="ECO:0000256" key="3">
    <source>
        <dbReference type="ARBA" id="ARBA00022989"/>
    </source>
</evidence>